<gene>
    <name evidence="1" type="ORF">NITHO_3310049</name>
</gene>
<proteinExistence type="predicted"/>
<evidence type="ECO:0000313" key="2">
    <source>
        <dbReference type="Proteomes" id="UP000004221"/>
    </source>
</evidence>
<keyword evidence="2" id="KW-1185">Reference proteome</keyword>
<dbReference type="EMBL" id="CAGS01000259">
    <property type="protein sequence ID" value="CCF84332.1"/>
    <property type="molecule type" value="Genomic_DNA"/>
</dbReference>
<reference evidence="1 2" key="1">
    <citation type="journal article" date="2012" name="ISME J.">
        <title>Nitrification expanded: discovery, physiology and genomics of a nitrite-oxidizing bacterium from the phylum Chloroflexi.</title>
        <authorList>
            <person name="Sorokin D.Y."/>
            <person name="Lucker S."/>
            <person name="Vejmelkova D."/>
            <person name="Kostrikina N.A."/>
            <person name="Kleerebezem R."/>
            <person name="Rijpstra W.I."/>
            <person name="Damste J.S."/>
            <person name="Le Paslier D."/>
            <person name="Muyzer G."/>
            <person name="Wagner M."/>
            <person name="van Loosdrecht M.C."/>
            <person name="Daims H."/>
        </authorList>
    </citation>
    <scope>NUCLEOTIDE SEQUENCE [LARGE SCALE GENOMIC DNA]</scope>
    <source>
        <strain evidence="2">none</strain>
    </source>
</reference>
<organism evidence="1 2">
    <name type="scientific">Nitrolancea hollandica Lb</name>
    <dbReference type="NCBI Taxonomy" id="1129897"/>
    <lineage>
        <taxon>Bacteria</taxon>
        <taxon>Pseudomonadati</taxon>
        <taxon>Thermomicrobiota</taxon>
        <taxon>Thermomicrobia</taxon>
        <taxon>Sphaerobacterales</taxon>
        <taxon>Sphaerobacterineae</taxon>
        <taxon>Sphaerobacteraceae</taxon>
        <taxon>Nitrolancea</taxon>
    </lineage>
</organism>
<dbReference type="AlphaFoldDB" id="I4EI20"/>
<protein>
    <submittedName>
        <fullName evidence="1">Uncharacterized protein</fullName>
    </submittedName>
</protein>
<evidence type="ECO:0000313" key="1">
    <source>
        <dbReference type="EMBL" id="CCF84332.1"/>
    </source>
</evidence>
<dbReference type="Proteomes" id="UP000004221">
    <property type="component" value="Unassembled WGS sequence"/>
</dbReference>
<comment type="caution">
    <text evidence="1">The sequence shown here is derived from an EMBL/GenBank/DDBJ whole genome shotgun (WGS) entry which is preliminary data.</text>
</comment>
<name>I4EI20_9BACT</name>
<sequence length="29" mass="3452">MIVAAWANLAIERPHLTLEEMRRFLDEEP</sequence>
<accession>I4EI20</accession>